<sequence length="646" mass="72755">MASDPASPYDEYCRPSSQFTYRHLQLLRSFSTRTPLRVIAHIDLDAFYAQCEMVRLNTPRDQPLAVQQWQSLIAVNYPARPFGVSRMITAEEAKKLCPQLLTPHVATFREGEGENWAYREGGYSVQKDKVSLDPYRAESRKILAVMKATLLSCAEGIYEGCRGQFSEPSDMVRLERAGIDEVFVDLSALVFGTLLQRYEVLRSAEAVECSTDSLGGFLPRPEATALVWGEDDELIDLDTGKSEEEDPEWDDIVMLVGSEIVKSIRAAVWDQLKYTCSGGIARNKMIAKLGSACNKPNRQTIVRNRAIQQFLSGYKFTKIRSLGGKLGKRVASEFETEKIRDLLNIPLDRLKNKLDDDTGTWLYQIIRGEDDSEVTPRTEIKSMISAKSFNPKLNALDQAERWMRIFVTEIYGRLIDEGVLENKRRPKMITVHHHGSNQDKSRQTHIPPGGVIDQTMLFDLAKNLLQQVISWPCSHLSLTVSGFETGITGNKSLDSFFIRGGSDSSVSRRDGSTPKIDCRAELPDDNTAYHQRKKQRVGEKHQSNSSTAGGFFSRYKVRSREQPPIKQPPETCPEEVAESRAGLQTNPTFSPPGICSRCGETVPDFMQVEHDDWHLAKDLESQEQRPLNAVRPRGAVKTRQTRLAFG</sequence>
<dbReference type="PROSITE" id="PS50173">
    <property type="entry name" value="UMUC"/>
    <property type="match status" value="1"/>
</dbReference>
<evidence type="ECO:0000313" key="13">
    <source>
        <dbReference type="EMBL" id="EEQ29285.1"/>
    </source>
</evidence>
<comment type="subcellular location">
    <subcellularLocation>
        <location evidence="1">Nucleus</location>
    </subcellularLocation>
</comment>
<dbReference type="SUPFAM" id="SSF100879">
    <property type="entry name" value="Lesion bypass DNA polymerase (Y-family), little finger domain"/>
    <property type="match status" value="1"/>
</dbReference>
<dbReference type="GO" id="GO:0042276">
    <property type="term" value="P:error-prone translesion synthesis"/>
    <property type="evidence" value="ECO:0007669"/>
    <property type="project" value="TreeGrafter"/>
</dbReference>
<dbReference type="Gene3D" id="3.40.1170.60">
    <property type="match status" value="1"/>
</dbReference>
<dbReference type="Gene3D" id="3.30.70.270">
    <property type="match status" value="1"/>
</dbReference>
<keyword evidence="3" id="KW-0479">Metal-binding</keyword>
<evidence type="ECO:0000256" key="1">
    <source>
        <dbReference type="ARBA" id="ARBA00004123"/>
    </source>
</evidence>
<dbReference type="GO" id="GO:0007064">
    <property type="term" value="P:mitotic sister chromatid cohesion"/>
    <property type="evidence" value="ECO:0007669"/>
    <property type="project" value="UniProtKB-ARBA"/>
</dbReference>
<dbReference type="InterPro" id="IPR001126">
    <property type="entry name" value="UmuC"/>
</dbReference>
<evidence type="ECO:0000256" key="2">
    <source>
        <dbReference type="ARBA" id="ARBA00022679"/>
    </source>
</evidence>
<name>C5FIL6_ARTOC</name>
<organism evidence="13 14">
    <name type="scientific">Arthroderma otae (strain ATCC MYA-4605 / CBS 113480)</name>
    <name type="common">Microsporum canis</name>
    <dbReference type="NCBI Taxonomy" id="554155"/>
    <lineage>
        <taxon>Eukaryota</taxon>
        <taxon>Fungi</taxon>
        <taxon>Dikarya</taxon>
        <taxon>Ascomycota</taxon>
        <taxon>Pezizomycotina</taxon>
        <taxon>Eurotiomycetes</taxon>
        <taxon>Eurotiomycetidae</taxon>
        <taxon>Onygenales</taxon>
        <taxon>Arthrodermataceae</taxon>
        <taxon>Microsporum</taxon>
    </lineage>
</organism>
<feature type="region of interest" description="Disordered" evidence="10">
    <location>
        <begin position="523"/>
        <end position="572"/>
    </location>
</feature>
<dbReference type="GO" id="GO:0070987">
    <property type="term" value="P:error-free translesion synthesis"/>
    <property type="evidence" value="ECO:0007669"/>
    <property type="project" value="UniProtKB-ARBA"/>
</dbReference>
<feature type="domain" description="UmuC" evidence="11">
    <location>
        <begin position="39"/>
        <end position="323"/>
    </location>
</feature>
<dbReference type="GO" id="GO:0009314">
    <property type="term" value="P:response to radiation"/>
    <property type="evidence" value="ECO:0007669"/>
    <property type="project" value="TreeGrafter"/>
</dbReference>
<dbReference type="VEuPathDB" id="FungiDB:MCYG_02104"/>
<feature type="domain" description="UBZ3-type" evidence="12">
    <location>
        <begin position="588"/>
        <end position="622"/>
    </location>
</feature>
<dbReference type="PANTHER" id="PTHR45873:SF1">
    <property type="entry name" value="DNA POLYMERASE ETA"/>
    <property type="match status" value="1"/>
</dbReference>
<dbReference type="PANTHER" id="PTHR45873">
    <property type="entry name" value="DNA POLYMERASE ETA"/>
    <property type="match status" value="1"/>
</dbReference>
<dbReference type="InterPro" id="IPR036775">
    <property type="entry name" value="DNA_pol_Y-fam_lit_finger_sf"/>
</dbReference>
<gene>
    <name evidence="13" type="ORF">MCYG_02104</name>
</gene>
<dbReference type="STRING" id="554155.C5FIL6"/>
<keyword evidence="7" id="KW-0234">DNA repair</keyword>
<dbReference type="GO" id="GO:0003887">
    <property type="term" value="F:DNA-directed DNA polymerase activity"/>
    <property type="evidence" value="ECO:0007669"/>
    <property type="project" value="TreeGrafter"/>
</dbReference>
<dbReference type="GO" id="GO:0006281">
    <property type="term" value="P:DNA repair"/>
    <property type="evidence" value="ECO:0007669"/>
    <property type="project" value="UniProtKB-KW"/>
</dbReference>
<dbReference type="InterPro" id="IPR041298">
    <property type="entry name" value="UBZ3"/>
</dbReference>
<dbReference type="AlphaFoldDB" id="C5FIL6"/>
<dbReference type="GeneID" id="9229224"/>
<dbReference type="Proteomes" id="UP000002035">
    <property type="component" value="Unassembled WGS sequence"/>
</dbReference>
<dbReference type="Gene3D" id="3.30.1490.100">
    <property type="entry name" value="DNA polymerase, Y-family, little finger domain"/>
    <property type="match status" value="1"/>
</dbReference>
<dbReference type="OMA" id="AWPCSNL"/>
<dbReference type="Pfam" id="PF00817">
    <property type="entry name" value="IMS"/>
    <property type="match status" value="2"/>
</dbReference>
<dbReference type="GO" id="GO:0008270">
    <property type="term" value="F:zinc ion binding"/>
    <property type="evidence" value="ECO:0007669"/>
    <property type="project" value="UniProtKB-KW"/>
</dbReference>
<dbReference type="SUPFAM" id="SSF56672">
    <property type="entry name" value="DNA/RNA polymerases"/>
    <property type="match status" value="1"/>
</dbReference>
<keyword evidence="2" id="KW-0808">Transferase</keyword>
<dbReference type="Pfam" id="PF18439">
    <property type="entry name" value="zf_UBZ"/>
    <property type="match status" value="1"/>
</dbReference>
<dbReference type="GO" id="GO:0003684">
    <property type="term" value="F:damaged DNA binding"/>
    <property type="evidence" value="ECO:0007669"/>
    <property type="project" value="InterPro"/>
</dbReference>
<dbReference type="OrthoDB" id="5723at2759"/>
<dbReference type="eggNOG" id="KOG2095">
    <property type="taxonomic scope" value="Eukaryota"/>
</dbReference>
<dbReference type="PIRSF" id="PIRSF036603">
    <property type="entry name" value="DPol_eta"/>
    <property type="match status" value="1"/>
</dbReference>
<dbReference type="FunFam" id="1.10.150.20:FF:000014">
    <property type="entry name" value="Polymerase (DNA directed), eta"/>
    <property type="match status" value="1"/>
</dbReference>
<evidence type="ECO:0000256" key="8">
    <source>
        <dbReference type="ARBA" id="ARBA00023242"/>
    </source>
</evidence>
<dbReference type="GO" id="GO:0005634">
    <property type="term" value="C:nucleus"/>
    <property type="evidence" value="ECO:0007669"/>
    <property type="project" value="UniProtKB-SubCell"/>
</dbReference>
<evidence type="ECO:0000256" key="6">
    <source>
        <dbReference type="ARBA" id="ARBA00022833"/>
    </source>
</evidence>
<evidence type="ECO:0000256" key="7">
    <source>
        <dbReference type="ARBA" id="ARBA00023204"/>
    </source>
</evidence>
<dbReference type="HOGENOM" id="CLU_012348_7_1_1"/>
<dbReference type="Pfam" id="PF21704">
    <property type="entry name" value="POLH-Rev1_HhH"/>
    <property type="match status" value="1"/>
</dbReference>
<dbReference type="InterPro" id="IPR017961">
    <property type="entry name" value="DNA_pol_Y-fam_little_finger"/>
</dbReference>
<dbReference type="InterPro" id="IPR043502">
    <property type="entry name" value="DNA/RNA_pol_sf"/>
</dbReference>
<keyword evidence="6" id="KW-0862">Zinc</keyword>
<dbReference type="EMBL" id="DS995702">
    <property type="protein sequence ID" value="EEQ29285.1"/>
    <property type="molecule type" value="Genomic_DNA"/>
</dbReference>
<keyword evidence="5" id="KW-0863">Zinc-finger</keyword>
<proteinExistence type="predicted"/>
<evidence type="ECO:0000259" key="12">
    <source>
        <dbReference type="PROSITE" id="PS51907"/>
    </source>
</evidence>
<dbReference type="GO" id="GO:0035861">
    <property type="term" value="C:site of double-strand break"/>
    <property type="evidence" value="ECO:0007669"/>
    <property type="project" value="TreeGrafter"/>
</dbReference>
<dbReference type="RefSeq" id="XP_002849170.1">
    <property type="nucleotide sequence ID" value="XM_002849124.1"/>
</dbReference>
<keyword evidence="14" id="KW-1185">Reference proteome</keyword>
<evidence type="ECO:0000256" key="9">
    <source>
        <dbReference type="ARBA" id="ARBA00044975"/>
    </source>
</evidence>
<dbReference type="FunFam" id="3.40.1170.60:FF:000008">
    <property type="entry name" value="DNA polymerase eta subunit"/>
    <property type="match status" value="1"/>
</dbReference>
<dbReference type="GO" id="GO:0005657">
    <property type="term" value="C:replication fork"/>
    <property type="evidence" value="ECO:0007669"/>
    <property type="project" value="TreeGrafter"/>
</dbReference>
<evidence type="ECO:0000313" key="14">
    <source>
        <dbReference type="Proteomes" id="UP000002035"/>
    </source>
</evidence>
<evidence type="ECO:0000256" key="4">
    <source>
        <dbReference type="ARBA" id="ARBA00022763"/>
    </source>
</evidence>
<feature type="region of interest" description="Disordered" evidence="10">
    <location>
        <begin position="498"/>
        <end position="517"/>
    </location>
</feature>
<dbReference type="Pfam" id="PF11799">
    <property type="entry name" value="IMS_C"/>
    <property type="match status" value="1"/>
</dbReference>
<reference evidence="14" key="1">
    <citation type="journal article" date="2012" name="MBio">
        <title>Comparative genome analysis of Trichophyton rubrum and related dermatophytes reveals candidate genes involved in infection.</title>
        <authorList>
            <person name="Martinez D.A."/>
            <person name="Oliver B.G."/>
            <person name="Graeser Y."/>
            <person name="Goldberg J.M."/>
            <person name="Li W."/>
            <person name="Martinez-Rossi N.M."/>
            <person name="Monod M."/>
            <person name="Shelest E."/>
            <person name="Barton R.C."/>
            <person name="Birch E."/>
            <person name="Brakhage A.A."/>
            <person name="Chen Z."/>
            <person name="Gurr S.J."/>
            <person name="Heiman D."/>
            <person name="Heitman J."/>
            <person name="Kosti I."/>
            <person name="Rossi A."/>
            <person name="Saif S."/>
            <person name="Samalova M."/>
            <person name="Saunders C.W."/>
            <person name="Shea T."/>
            <person name="Summerbell R.C."/>
            <person name="Xu J."/>
            <person name="Young S."/>
            <person name="Zeng Q."/>
            <person name="Birren B.W."/>
            <person name="Cuomo C.A."/>
            <person name="White T.C."/>
        </authorList>
    </citation>
    <scope>NUCLEOTIDE SEQUENCE [LARGE SCALE GENOMIC DNA]</scope>
    <source>
        <strain evidence="14">ATCC MYA-4605 / CBS 113480</strain>
    </source>
</reference>
<keyword evidence="8" id="KW-0539">Nucleus</keyword>
<dbReference type="InterPro" id="IPR052230">
    <property type="entry name" value="DNA_polymerase_eta"/>
</dbReference>
<feature type="compositionally biased region" description="Basic and acidic residues" evidence="10">
    <location>
        <begin position="506"/>
        <end position="517"/>
    </location>
</feature>
<dbReference type="PROSITE" id="PS51907">
    <property type="entry name" value="ZF_UBZ3"/>
    <property type="match status" value="1"/>
</dbReference>
<evidence type="ECO:0000256" key="5">
    <source>
        <dbReference type="ARBA" id="ARBA00022771"/>
    </source>
</evidence>
<evidence type="ECO:0000259" key="11">
    <source>
        <dbReference type="PROSITE" id="PS50173"/>
    </source>
</evidence>
<accession>C5FIL6</accession>
<keyword evidence="4" id="KW-0227">DNA damage</keyword>
<dbReference type="InterPro" id="IPR043128">
    <property type="entry name" value="Rev_trsase/Diguanyl_cyclase"/>
</dbReference>
<protein>
    <recommendedName>
        <fullName evidence="9">DNA polymerase eta</fullName>
    </recommendedName>
</protein>
<evidence type="ECO:0000256" key="10">
    <source>
        <dbReference type="SAM" id="MobiDB-lite"/>
    </source>
</evidence>
<dbReference type="Gene3D" id="1.10.150.20">
    <property type="entry name" value="5' to 3' exonuclease, C-terminal subdomain"/>
    <property type="match status" value="1"/>
</dbReference>
<evidence type="ECO:0000256" key="3">
    <source>
        <dbReference type="ARBA" id="ARBA00022723"/>
    </source>
</evidence>